<reference evidence="1" key="1">
    <citation type="submission" date="2019-07" db="EMBL/GenBank/DDBJ databases">
        <authorList>
            <person name="Lin J."/>
            <person name="Cucic S."/>
            <person name="Klem A."/>
            <person name="Kropinski A."/>
            <person name="Anany H."/>
        </authorList>
    </citation>
    <scope>NUCLEOTIDE SEQUENCE [LARGE SCALE GENOMIC DNA]</scope>
</reference>
<evidence type="ECO:0000313" key="2">
    <source>
        <dbReference type="Proteomes" id="UP000509770"/>
    </source>
</evidence>
<accession>A0A8F4TDI0</accession>
<proteinExistence type="predicted"/>
<name>A0A8F4TDI0_9CAUD</name>
<sequence length="28" mass="3217">MPYFSKVTLNPIPNWSGLQFVHNPNTIT</sequence>
<protein>
    <submittedName>
        <fullName evidence="1">Uncharacterized protein</fullName>
    </submittedName>
</protein>
<organism evidence="1 2">
    <name type="scientific">Escherichia phage vB_EcoM_4HA13</name>
    <dbReference type="NCBI Taxonomy" id="2601675"/>
    <lineage>
        <taxon>Viruses</taxon>
        <taxon>Duplodnaviria</taxon>
        <taxon>Heunggongvirae</taxon>
        <taxon>Uroviricota</taxon>
        <taxon>Caudoviricetes</taxon>
        <taxon>Chaseviridae</taxon>
        <taxon>Cleopatravirinae</taxon>
        <taxon>Sabourvirus</taxon>
        <taxon>Sabourvirus sv4HA13</taxon>
    </lineage>
</organism>
<gene>
    <name evidence="1" type="ORF">AC4HA13_0030</name>
</gene>
<keyword evidence="2" id="KW-1185">Reference proteome</keyword>
<evidence type="ECO:0000313" key="1">
    <source>
        <dbReference type="EMBL" id="QXG07484.1"/>
    </source>
</evidence>
<dbReference type="EMBL" id="MN136198">
    <property type="protein sequence ID" value="QXG07484.1"/>
    <property type="molecule type" value="Genomic_DNA"/>
</dbReference>
<dbReference type="Proteomes" id="UP000509770">
    <property type="component" value="Segment"/>
</dbReference>